<protein>
    <submittedName>
        <fullName evidence="1">Uncharacterized protein</fullName>
    </submittedName>
</protein>
<organism evidence="1 2">
    <name type="scientific">Bacillus phage vB_Bpu_PumA1</name>
    <dbReference type="NCBI Taxonomy" id="2662127"/>
    <lineage>
        <taxon>Viruses</taxon>
        <taxon>Duplodnaviria</taxon>
        <taxon>Heunggongvirae</taxon>
        <taxon>Uroviricota</taxon>
        <taxon>Caudoviricetes</taxon>
        <taxon>Salasmaviridae</taxon>
        <taxon>Bundooravirus</taxon>
        <taxon>Bundooravirus PumA1</taxon>
    </lineage>
</organism>
<name>A0A5Q2WB87_9CAUD</name>
<reference evidence="1 2" key="1">
    <citation type="submission" date="2019-09" db="EMBL/GenBank/DDBJ databases">
        <title>Isolation and characterization of two phi29 phages that infect Bacillus pumilis.</title>
        <authorList>
            <person name="Batinovic S."/>
            <person name="Rice D."/>
            <person name="Beer M."/>
            <person name="Petrovski S."/>
        </authorList>
    </citation>
    <scope>NUCLEOTIDE SEQUENCE [LARGE SCALE GENOMIC DNA]</scope>
</reference>
<accession>A0A5Q2WB87</accession>
<dbReference type="RefSeq" id="YP_009910596.1">
    <property type="nucleotide sequence ID" value="NC_049971.1"/>
</dbReference>
<proteinExistence type="predicted"/>
<evidence type="ECO:0000313" key="2">
    <source>
        <dbReference type="Proteomes" id="UP000361147"/>
    </source>
</evidence>
<dbReference type="GeneID" id="56239314"/>
<sequence length="95" mass="11021">MTNSNEQLLKYYTMLAIDTRKDSIVVTLPLQQQREIAMKLCESNNRISKDNGLDYMRFIIEEKVIRPSGCCTTITQINYYDEQGNETMLFEGGQN</sequence>
<keyword evidence="2" id="KW-1185">Reference proteome</keyword>
<evidence type="ECO:0000313" key="1">
    <source>
        <dbReference type="EMBL" id="QGH74219.1"/>
    </source>
</evidence>
<dbReference type="KEGG" id="vg:56239314"/>
<dbReference type="Proteomes" id="UP000361147">
    <property type="component" value="Segment"/>
</dbReference>
<dbReference type="EMBL" id="MN524844">
    <property type="protein sequence ID" value="QGH74219.1"/>
    <property type="molecule type" value="Genomic_DNA"/>
</dbReference>